<dbReference type="Gene3D" id="3.30.360.10">
    <property type="entry name" value="Dihydrodipicolinate Reductase, domain 2"/>
    <property type="match status" value="1"/>
</dbReference>
<accession>A0ABS9HA94</accession>
<proteinExistence type="predicted"/>
<dbReference type="RefSeq" id="WP_236401893.1">
    <property type="nucleotide sequence ID" value="NZ_JAKJHZ010000007.1"/>
</dbReference>
<dbReference type="Pfam" id="PF01408">
    <property type="entry name" value="GFO_IDH_MocA"/>
    <property type="match status" value="1"/>
</dbReference>
<sequence>MNHQPLRVALIGPGRISVAHLDAITHDSSLATLVAVCGLPEEKERTEELATRFSAERAVHDTEELLASDDVDAVVVTVPNHVHAPLAVRILQSGKHVLMEKPLANSVTESDTIVRAAEESGLVVMVGQCRRFFRGAQQARDLVESLGRPLTVNHHLGVYVEDAATDWWRSAREAGGLAVGLNGPHVIDTMLWLVDAKPTRVYAQTRRLRDKWEGEDEAIFVLEFDDGSLATGHITLNAKEPVNLRWVNGPNGSLHLSDDRNLWRDGVPVVGEEITPYIEGDASFRAQFAEFVNAVREGRPARPSAEDGRRVVAIMEAIQASQEKGQPITL</sequence>
<organism evidence="3 4">
    <name type="scientific">Nocardioides potassii</name>
    <dbReference type="NCBI Taxonomy" id="2911371"/>
    <lineage>
        <taxon>Bacteria</taxon>
        <taxon>Bacillati</taxon>
        <taxon>Actinomycetota</taxon>
        <taxon>Actinomycetes</taxon>
        <taxon>Propionibacteriales</taxon>
        <taxon>Nocardioidaceae</taxon>
        <taxon>Nocardioides</taxon>
    </lineage>
</organism>
<dbReference type="InterPro" id="IPR000683">
    <property type="entry name" value="Gfo/Idh/MocA-like_OxRdtase_N"/>
</dbReference>
<keyword evidence="4" id="KW-1185">Reference proteome</keyword>
<dbReference type="SUPFAM" id="SSF51735">
    <property type="entry name" value="NAD(P)-binding Rossmann-fold domains"/>
    <property type="match status" value="1"/>
</dbReference>
<evidence type="ECO:0000313" key="3">
    <source>
        <dbReference type="EMBL" id="MCF6378137.1"/>
    </source>
</evidence>
<dbReference type="EMBL" id="JAKJHZ010000007">
    <property type="protein sequence ID" value="MCF6378137.1"/>
    <property type="molecule type" value="Genomic_DNA"/>
</dbReference>
<dbReference type="InterPro" id="IPR036291">
    <property type="entry name" value="NAD(P)-bd_dom_sf"/>
</dbReference>
<evidence type="ECO:0000313" key="4">
    <source>
        <dbReference type="Proteomes" id="UP001201161"/>
    </source>
</evidence>
<feature type="domain" description="GFO/IDH/MocA-like oxidoreductase" evidence="2">
    <location>
        <begin position="137"/>
        <end position="254"/>
    </location>
</feature>
<evidence type="ECO:0000259" key="1">
    <source>
        <dbReference type="Pfam" id="PF01408"/>
    </source>
</evidence>
<comment type="caution">
    <text evidence="3">The sequence shown here is derived from an EMBL/GenBank/DDBJ whole genome shotgun (WGS) entry which is preliminary data.</text>
</comment>
<dbReference type="Proteomes" id="UP001201161">
    <property type="component" value="Unassembled WGS sequence"/>
</dbReference>
<gene>
    <name evidence="3" type="ORF">L2K70_11035</name>
</gene>
<dbReference type="InterPro" id="IPR051317">
    <property type="entry name" value="Gfo/Idh/MocA_oxidoreduct"/>
</dbReference>
<dbReference type="SUPFAM" id="SSF55347">
    <property type="entry name" value="Glyceraldehyde-3-phosphate dehydrogenase-like, C-terminal domain"/>
    <property type="match status" value="1"/>
</dbReference>
<protein>
    <submittedName>
        <fullName evidence="3">Gfo/Idh/MocA family oxidoreductase</fullName>
    </submittedName>
</protein>
<name>A0ABS9HA94_9ACTN</name>
<feature type="domain" description="Gfo/Idh/MocA-like oxidoreductase N-terminal" evidence="1">
    <location>
        <begin position="6"/>
        <end position="127"/>
    </location>
</feature>
<reference evidence="3 4" key="1">
    <citation type="submission" date="2022-01" db="EMBL/GenBank/DDBJ databases">
        <title>Nocardioides sp. nov., an actinomycete isolated from mining soil.</title>
        <authorList>
            <person name="Liu L."/>
        </authorList>
    </citation>
    <scope>NUCLEOTIDE SEQUENCE [LARGE SCALE GENOMIC DNA]</scope>
    <source>
        <strain evidence="3 4">KLBMP 9356</strain>
    </source>
</reference>
<dbReference type="PANTHER" id="PTHR43708:SF8">
    <property type="entry name" value="OXIDOREDUCTASE"/>
    <property type="match status" value="1"/>
</dbReference>
<dbReference type="InterPro" id="IPR055170">
    <property type="entry name" value="GFO_IDH_MocA-like_dom"/>
</dbReference>
<dbReference type="Gene3D" id="3.40.50.720">
    <property type="entry name" value="NAD(P)-binding Rossmann-like Domain"/>
    <property type="match status" value="1"/>
</dbReference>
<dbReference type="PANTHER" id="PTHR43708">
    <property type="entry name" value="CONSERVED EXPRESSED OXIDOREDUCTASE (EUROFUNG)"/>
    <property type="match status" value="1"/>
</dbReference>
<dbReference type="Pfam" id="PF22725">
    <property type="entry name" value="GFO_IDH_MocA_C3"/>
    <property type="match status" value="1"/>
</dbReference>
<evidence type="ECO:0000259" key="2">
    <source>
        <dbReference type="Pfam" id="PF22725"/>
    </source>
</evidence>